<dbReference type="Proteomes" id="UP001597413">
    <property type="component" value="Unassembled WGS sequence"/>
</dbReference>
<dbReference type="Gene3D" id="3.30.200.20">
    <property type="entry name" value="Phosphorylase Kinase, domain 1"/>
    <property type="match status" value="1"/>
</dbReference>
<evidence type="ECO:0000259" key="1">
    <source>
        <dbReference type="Pfam" id="PF01636"/>
    </source>
</evidence>
<proteinExistence type="predicted"/>
<accession>A0ABW5A555</accession>
<dbReference type="SUPFAM" id="SSF56112">
    <property type="entry name" value="Protein kinase-like (PK-like)"/>
    <property type="match status" value="1"/>
</dbReference>
<dbReference type="EMBL" id="JBHUIX010000003">
    <property type="protein sequence ID" value="MFD2173044.1"/>
    <property type="molecule type" value="Genomic_DNA"/>
</dbReference>
<dbReference type="Pfam" id="PF01636">
    <property type="entry name" value="APH"/>
    <property type="match status" value="1"/>
</dbReference>
<feature type="domain" description="Aminoglycoside phosphotransferase" evidence="1">
    <location>
        <begin position="20"/>
        <end position="241"/>
    </location>
</feature>
<gene>
    <name evidence="2" type="ORF">ACFSM0_02950</name>
</gene>
<dbReference type="InterPro" id="IPR002575">
    <property type="entry name" value="Aminoglycoside_PTrfase"/>
</dbReference>
<protein>
    <submittedName>
        <fullName evidence="2">Aminoglycoside phosphotransferase family protein</fullName>
    </submittedName>
</protein>
<keyword evidence="3" id="KW-1185">Reference proteome</keyword>
<organism evidence="2 3">
    <name type="scientific">Rhodobacter lacus</name>
    <dbReference type="NCBI Taxonomy" id="1641972"/>
    <lineage>
        <taxon>Bacteria</taxon>
        <taxon>Pseudomonadati</taxon>
        <taxon>Pseudomonadota</taxon>
        <taxon>Alphaproteobacteria</taxon>
        <taxon>Rhodobacterales</taxon>
        <taxon>Rhodobacter group</taxon>
        <taxon>Rhodobacter</taxon>
    </lineage>
</organism>
<dbReference type="Gene3D" id="3.90.1200.10">
    <property type="match status" value="1"/>
</dbReference>
<comment type="caution">
    <text evidence="2">The sequence shown here is derived from an EMBL/GenBank/DDBJ whole genome shotgun (WGS) entry which is preliminary data.</text>
</comment>
<evidence type="ECO:0000313" key="3">
    <source>
        <dbReference type="Proteomes" id="UP001597413"/>
    </source>
</evidence>
<name>A0ABW5A555_9RHOB</name>
<sequence>MGALELFLAAEGWGDAARAPLAGDASARRYERLTRGRETAVLMIAPPGEEFKRFLRVDAWLLAQGFSAPQVLAAAPEAGLMLLEDFGDAVLARLMAHQPEDQPALYGAITDFLIALHACPAPDFVAPLNGPALADLVGLVPQWYPCADPAAAADLAPLIAALHAKTEPFSPVMCLRDFHAENVIWLPDRAGPARLGLLDFQDAVAADPAYDLVSALQDARRDVPEAIERQERARYAALRGFDPEGFGASYALLGAQRALRILAIFARLCLAGGKPHYLALMPRVWGYLQRNLAAPSLAPLRHAVAAALVPPSPELLARMERECGQHPMR</sequence>
<dbReference type="InterPro" id="IPR011009">
    <property type="entry name" value="Kinase-like_dom_sf"/>
</dbReference>
<dbReference type="RefSeq" id="WP_377386898.1">
    <property type="nucleotide sequence ID" value="NZ_JBHUIX010000003.1"/>
</dbReference>
<reference evidence="3" key="1">
    <citation type="journal article" date="2019" name="Int. J. Syst. Evol. Microbiol.">
        <title>The Global Catalogue of Microorganisms (GCM) 10K type strain sequencing project: providing services to taxonomists for standard genome sequencing and annotation.</title>
        <authorList>
            <consortium name="The Broad Institute Genomics Platform"/>
            <consortium name="The Broad Institute Genome Sequencing Center for Infectious Disease"/>
            <person name="Wu L."/>
            <person name="Ma J."/>
        </authorList>
    </citation>
    <scope>NUCLEOTIDE SEQUENCE [LARGE SCALE GENOMIC DNA]</scope>
    <source>
        <strain evidence="3">CCUG 55131</strain>
    </source>
</reference>
<evidence type="ECO:0000313" key="2">
    <source>
        <dbReference type="EMBL" id="MFD2173044.1"/>
    </source>
</evidence>